<comment type="caution">
    <text evidence="1">The sequence shown here is derived from an EMBL/GenBank/DDBJ whole genome shotgun (WGS) entry which is preliminary data.</text>
</comment>
<gene>
    <name evidence="1" type="ORF">LOK49_LG04G02483</name>
</gene>
<protein>
    <submittedName>
        <fullName evidence="1">Uncharacterized protein</fullName>
    </submittedName>
</protein>
<organism evidence="1 2">
    <name type="scientific">Camellia lanceoleosa</name>
    <dbReference type="NCBI Taxonomy" id="1840588"/>
    <lineage>
        <taxon>Eukaryota</taxon>
        <taxon>Viridiplantae</taxon>
        <taxon>Streptophyta</taxon>
        <taxon>Embryophyta</taxon>
        <taxon>Tracheophyta</taxon>
        <taxon>Spermatophyta</taxon>
        <taxon>Magnoliopsida</taxon>
        <taxon>eudicotyledons</taxon>
        <taxon>Gunneridae</taxon>
        <taxon>Pentapetalae</taxon>
        <taxon>asterids</taxon>
        <taxon>Ericales</taxon>
        <taxon>Theaceae</taxon>
        <taxon>Camellia</taxon>
    </lineage>
</organism>
<dbReference type="Proteomes" id="UP001060215">
    <property type="component" value="Chromosome 2"/>
</dbReference>
<accession>A0ACC0I1M5</accession>
<proteinExistence type="predicted"/>
<reference evidence="1 2" key="1">
    <citation type="journal article" date="2022" name="Plant J.">
        <title>Chromosome-level genome of Camellia lanceoleosa provides a valuable resource for understanding genome evolution and self-incompatibility.</title>
        <authorList>
            <person name="Gong W."/>
            <person name="Xiao S."/>
            <person name="Wang L."/>
            <person name="Liao Z."/>
            <person name="Chang Y."/>
            <person name="Mo W."/>
            <person name="Hu G."/>
            <person name="Li W."/>
            <person name="Zhao G."/>
            <person name="Zhu H."/>
            <person name="Hu X."/>
            <person name="Ji K."/>
            <person name="Xiang X."/>
            <person name="Song Q."/>
            <person name="Yuan D."/>
            <person name="Jin S."/>
            <person name="Zhang L."/>
        </authorList>
    </citation>
    <scope>NUCLEOTIDE SEQUENCE [LARGE SCALE GENOMIC DNA]</scope>
    <source>
        <strain evidence="1">SQ_2022a</strain>
    </source>
</reference>
<name>A0ACC0I1M5_9ERIC</name>
<dbReference type="EMBL" id="CM045759">
    <property type="protein sequence ID" value="KAI8018642.1"/>
    <property type="molecule type" value="Genomic_DNA"/>
</dbReference>
<evidence type="ECO:0000313" key="1">
    <source>
        <dbReference type="EMBL" id="KAI8018642.1"/>
    </source>
</evidence>
<sequence length="217" mass="24408">MEMACFNLSIVNNNSQTEGHSEDDAFNASYSLINEIIDNFSSKAENRRFHRHTYVLSNKEQSSSDSIVASSSNPVSEISSMNRSGGKLCKDKALMYGSEVDRLNDRLRTLEEETEIMKQAFIESMEERKKLTNEICQQFRVIRNGLRSRKQVTGDESIHGVLVVNPHQNRGRGGGGTGLGLSQVLHQQSNPSIVIRDLRATMEAFEEPADTYDFSNR</sequence>
<evidence type="ECO:0000313" key="2">
    <source>
        <dbReference type="Proteomes" id="UP001060215"/>
    </source>
</evidence>
<keyword evidence="2" id="KW-1185">Reference proteome</keyword>